<keyword evidence="4" id="KW-0479">Metal-binding</keyword>
<evidence type="ECO:0000256" key="1">
    <source>
        <dbReference type="ARBA" id="ARBA00001946"/>
    </source>
</evidence>
<dbReference type="InterPro" id="IPR006073">
    <property type="entry name" value="GTP-bd"/>
</dbReference>
<dbReference type="PROSITE" id="PS51706">
    <property type="entry name" value="G_ENGB"/>
    <property type="match status" value="1"/>
</dbReference>
<evidence type="ECO:0000256" key="2">
    <source>
        <dbReference type="ARBA" id="ARBA00009638"/>
    </source>
</evidence>
<dbReference type="Gene3D" id="3.40.50.300">
    <property type="entry name" value="P-loop containing nucleotide triphosphate hydrolases"/>
    <property type="match status" value="1"/>
</dbReference>
<keyword evidence="5" id="KW-0547">Nucleotide-binding</keyword>
<evidence type="ECO:0000256" key="6">
    <source>
        <dbReference type="ARBA" id="ARBA00022842"/>
    </source>
</evidence>
<keyword evidence="3" id="KW-0132">Cell division</keyword>
<feature type="domain" description="EngB-type G" evidence="10">
    <location>
        <begin position="19"/>
        <end position="188"/>
    </location>
</feature>
<dbReference type="NCBIfam" id="TIGR03598">
    <property type="entry name" value="GTPase_YsxC"/>
    <property type="match status" value="1"/>
</dbReference>
<evidence type="ECO:0000313" key="11">
    <source>
        <dbReference type="EMBL" id="GCE63781.1"/>
    </source>
</evidence>
<accession>A0A478FQK4</accession>
<dbReference type="GO" id="GO:0046872">
    <property type="term" value="F:metal ion binding"/>
    <property type="evidence" value="ECO:0007669"/>
    <property type="project" value="UniProtKB-KW"/>
</dbReference>
<evidence type="ECO:0000256" key="5">
    <source>
        <dbReference type="ARBA" id="ARBA00022741"/>
    </source>
</evidence>
<keyword evidence="8" id="KW-0717">Septation</keyword>
<comment type="caution">
    <text evidence="11">The sequence shown here is derived from an EMBL/GenBank/DDBJ whole genome shotgun (WGS) entry which is preliminary data.</text>
</comment>
<dbReference type="CDD" id="cd01876">
    <property type="entry name" value="YihA_EngB"/>
    <property type="match status" value="1"/>
</dbReference>
<proteinExistence type="inferred from homology"/>
<dbReference type="Proteomes" id="UP000324831">
    <property type="component" value="Unassembled WGS sequence"/>
</dbReference>
<evidence type="ECO:0000256" key="7">
    <source>
        <dbReference type="ARBA" id="ARBA00023134"/>
    </source>
</evidence>
<organism evidence="11 12">
    <name type="scientific">Candidatus Mycoplasma haematohominis</name>
    <dbReference type="NCBI Taxonomy" id="1494318"/>
    <lineage>
        <taxon>Bacteria</taxon>
        <taxon>Bacillati</taxon>
        <taxon>Mycoplasmatota</taxon>
        <taxon>Mollicutes</taxon>
        <taxon>Mycoplasmataceae</taxon>
        <taxon>Mycoplasma</taxon>
    </lineage>
</organism>
<dbReference type="AlphaFoldDB" id="A0A478FQK4"/>
<dbReference type="Pfam" id="PF01926">
    <property type="entry name" value="MMR_HSR1"/>
    <property type="match status" value="1"/>
</dbReference>
<comment type="cofactor">
    <cofactor evidence="1">
        <name>Mg(2+)</name>
        <dbReference type="ChEBI" id="CHEBI:18420"/>
    </cofactor>
</comment>
<name>A0A478FQK4_9MOLU</name>
<dbReference type="PANTHER" id="PTHR11649">
    <property type="entry name" value="MSS1/TRME-RELATED GTP-BINDING PROTEIN"/>
    <property type="match status" value="1"/>
</dbReference>
<reference evidence="11 12" key="1">
    <citation type="submission" date="2019-01" db="EMBL/GenBank/DDBJ databases">
        <title>Draft genome sequences of Candidatus Mycoplasma haemohominis SWG34-3 identified from a patient with pyrexia, anemia and liver dysfunction.</title>
        <authorList>
            <person name="Sekizuka T."/>
            <person name="Hattori N."/>
            <person name="Katano H."/>
            <person name="Takuma T."/>
            <person name="Ito T."/>
            <person name="Arai N."/>
            <person name="Yanai R."/>
            <person name="Ishii S."/>
            <person name="Miura Y."/>
            <person name="Tokunaga T."/>
            <person name="Watanabe H."/>
            <person name="Nomura N."/>
            <person name="Eguchi J."/>
            <person name="Arai T."/>
            <person name="Hasegawa H."/>
            <person name="Nakamaki T."/>
            <person name="Wakita T."/>
            <person name="Niki Y."/>
            <person name="Kuroda M."/>
        </authorList>
    </citation>
    <scope>NUCLEOTIDE SEQUENCE [LARGE SCALE GENOMIC DNA]</scope>
    <source>
        <strain evidence="11">SWG34-3</strain>
    </source>
</reference>
<keyword evidence="6" id="KW-0460">Magnesium</keyword>
<dbReference type="GO" id="GO:0000917">
    <property type="term" value="P:division septum assembly"/>
    <property type="evidence" value="ECO:0007669"/>
    <property type="project" value="UniProtKB-KW"/>
</dbReference>
<evidence type="ECO:0000256" key="9">
    <source>
        <dbReference type="ARBA" id="ARBA00023306"/>
    </source>
</evidence>
<dbReference type="GO" id="GO:0005525">
    <property type="term" value="F:GTP binding"/>
    <property type="evidence" value="ECO:0007669"/>
    <property type="project" value="UniProtKB-KW"/>
</dbReference>
<evidence type="ECO:0000256" key="4">
    <source>
        <dbReference type="ARBA" id="ARBA00022723"/>
    </source>
</evidence>
<dbReference type="EMBL" id="BIMN01000004">
    <property type="protein sequence ID" value="GCE63781.1"/>
    <property type="molecule type" value="Genomic_DNA"/>
</dbReference>
<evidence type="ECO:0000256" key="8">
    <source>
        <dbReference type="ARBA" id="ARBA00023210"/>
    </source>
</evidence>
<evidence type="ECO:0000256" key="3">
    <source>
        <dbReference type="ARBA" id="ARBA00022618"/>
    </source>
</evidence>
<gene>
    <name evidence="11" type="primary">engB</name>
    <name evidence="11" type="ORF">MHSWG343_07880</name>
</gene>
<dbReference type="PANTHER" id="PTHR11649:SF13">
    <property type="entry name" value="ENGB-TYPE G DOMAIN-CONTAINING PROTEIN"/>
    <property type="match status" value="1"/>
</dbReference>
<keyword evidence="7" id="KW-0342">GTP-binding</keyword>
<dbReference type="InterPro" id="IPR019987">
    <property type="entry name" value="GTP-bd_ribosome_bio_YsxC"/>
</dbReference>
<sequence length="188" mass="21127">MARFVTSVSKFNDSVNLSDLPDIALVGPSNSGKSSLINTLAKARIALISNKPGKTRTLNYYEFDRHYLVDTPGYGFSQGSKTDRTTLLSILDSYFCEGERPIVGVFQIISSHGLTSNDMEIFSFLTSRFHNYTLLINKIDKLSNNQQKNLFNEVLKTTKLSEDSVFLISAKEGVNINLVNKRIRDYLN</sequence>
<dbReference type="InterPro" id="IPR027417">
    <property type="entry name" value="P-loop_NTPase"/>
</dbReference>
<comment type="similarity">
    <text evidence="2">Belongs to the TRAFAC class TrmE-Era-EngA-EngB-Septin-like GTPase superfamily. EngB GTPase family.</text>
</comment>
<dbReference type="InterPro" id="IPR030393">
    <property type="entry name" value="G_ENGB_dom"/>
</dbReference>
<keyword evidence="9" id="KW-0131">Cell cycle</keyword>
<protein>
    <submittedName>
        <fullName evidence="11">Putative GTP-binding protein EngB</fullName>
    </submittedName>
</protein>
<evidence type="ECO:0000259" key="10">
    <source>
        <dbReference type="PROSITE" id="PS51706"/>
    </source>
</evidence>
<dbReference type="SUPFAM" id="SSF52540">
    <property type="entry name" value="P-loop containing nucleoside triphosphate hydrolases"/>
    <property type="match status" value="1"/>
</dbReference>
<evidence type="ECO:0000313" key="12">
    <source>
        <dbReference type="Proteomes" id="UP000324831"/>
    </source>
</evidence>